<dbReference type="EMBL" id="VXIV02001761">
    <property type="protein sequence ID" value="KAF6030052.1"/>
    <property type="molecule type" value="Genomic_DNA"/>
</dbReference>
<accession>A0A7J7JUL3</accession>
<name>A0A7J7JUL3_BUGNE</name>
<dbReference type="AlphaFoldDB" id="A0A7J7JUL3"/>
<evidence type="ECO:0000313" key="1">
    <source>
        <dbReference type="EMBL" id="KAF6030052.1"/>
    </source>
</evidence>
<comment type="caution">
    <text evidence="1">The sequence shown here is derived from an EMBL/GenBank/DDBJ whole genome shotgun (WGS) entry which is preliminary data.</text>
</comment>
<dbReference type="Proteomes" id="UP000593567">
    <property type="component" value="Unassembled WGS sequence"/>
</dbReference>
<protein>
    <submittedName>
        <fullName evidence="1">Uncharacterized protein</fullName>
    </submittedName>
</protein>
<proteinExistence type="predicted"/>
<evidence type="ECO:0000313" key="2">
    <source>
        <dbReference type="Proteomes" id="UP000593567"/>
    </source>
</evidence>
<reference evidence="1" key="1">
    <citation type="submission" date="2020-06" db="EMBL/GenBank/DDBJ databases">
        <title>Draft genome of Bugula neritina, a colonial animal packing powerful symbionts and potential medicines.</title>
        <authorList>
            <person name="Rayko M."/>
        </authorList>
    </citation>
    <scope>NUCLEOTIDE SEQUENCE [LARGE SCALE GENOMIC DNA]</scope>
    <source>
        <strain evidence="1">Kwan_BN1</strain>
    </source>
</reference>
<sequence length="129" mass="15021">MLSYTSCVSTTSFYNTLPSELLYYLHKPAYKILRHWGFPFEYSVQPLVLYLDLCKLVRHHIPLGSKIPSCFISQTSVSSSDYHYPPGHLQRYQQNLRECSLQQGTSICCVSRRVNTLEKRLRARCLLTE</sequence>
<gene>
    <name evidence="1" type="ORF">EB796_011649</name>
</gene>
<keyword evidence="2" id="KW-1185">Reference proteome</keyword>
<organism evidence="1 2">
    <name type="scientific">Bugula neritina</name>
    <name type="common">Brown bryozoan</name>
    <name type="synonym">Sertularia neritina</name>
    <dbReference type="NCBI Taxonomy" id="10212"/>
    <lineage>
        <taxon>Eukaryota</taxon>
        <taxon>Metazoa</taxon>
        <taxon>Spiralia</taxon>
        <taxon>Lophotrochozoa</taxon>
        <taxon>Bryozoa</taxon>
        <taxon>Gymnolaemata</taxon>
        <taxon>Cheilostomatida</taxon>
        <taxon>Flustrina</taxon>
        <taxon>Buguloidea</taxon>
        <taxon>Bugulidae</taxon>
        <taxon>Bugula</taxon>
    </lineage>
</organism>